<evidence type="ECO:0000313" key="2">
    <source>
        <dbReference type="EMBL" id="KAG8228059.1"/>
    </source>
</evidence>
<keyword evidence="3" id="KW-1185">Reference proteome</keyword>
<organism evidence="2 3">
    <name type="scientific">Ladona fulva</name>
    <name type="common">Scarce chaser dragonfly</name>
    <name type="synonym">Libellula fulva</name>
    <dbReference type="NCBI Taxonomy" id="123851"/>
    <lineage>
        <taxon>Eukaryota</taxon>
        <taxon>Metazoa</taxon>
        <taxon>Ecdysozoa</taxon>
        <taxon>Arthropoda</taxon>
        <taxon>Hexapoda</taxon>
        <taxon>Insecta</taxon>
        <taxon>Pterygota</taxon>
        <taxon>Palaeoptera</taxon>
        <taxon>Odonata</taxon>
        <taxon>Epiprocta</taxon>
        <taxon>Anisoptera</taxon>
        <taxon>Libelluloidea</taxon>
        <taxon>Libellulidae</taxon>
        <taxon>Ladona</taxon>
    </lineage>
</organism>
<evidence type="ECO:0000313" key="3">
    <source>
        <dbReference type="Proteomes" id="UP000792457"/>
    </source>
</evidence>
<dbReference type="EMBL" id="KZ308357">
    <property type="protein sequence ID" value="KAG8228059.1"/>
    <property type="molecule type" value="Genomic_DNA"/>
</dbReference>
<feature type="region of interest" description="Disordered" evidence="1">
    <location>
        <begin position="178"/>
        <end position="199"/>
    </location>
</feature>
<dbReference type="Proteomes" id="UP000792457">
    <property type="component" value="Unassembled WGS sequence"/>
</dbReference>
<protein>
    <submittedName>
        <fullName evidence="2">Uncharacterized protein</fullName>
    </submittedName>
</protein>
<evidence type="ECO:0000256" key="1">
    <source>
        <dbReference type="SAM" id="MobiDB-lite"/>
    </source>
</evidence>
<name>A0A8K0K5U2_LADFU</name>
<feature type="region of interest" description="Disordered" evidence="1">
    <location>
        <begin position="1"/>
        <end position="26"/>
    </location>
</feature>
<reference evidence="2" key="1">
    <citation type="submission" date="2013-04" db="EMBL/GenBank/DDBJ databases">
        <authorList>
            <person name="Qu J."/>
            <person name="Murali S.C."/>
            <person name="Bandaranaike D."/>
            <person name="Bellair M."/>
            <person name="Blankenburg K."/>
            <person name="Chao H."/>
            <person name="Dinh H."/>
            <person name="Doddapaneni H."/>
            <person name="Downs B."/>
            <person name="Dugan-Rocha S."/>
            <person name="Elkadiri S."/>
            <person name="Gnanaolivu R.D."/>
            <person name="Hernandez B."/>
            <person name="Javaid M."/>
            <person name="Jayaseelan J.C."/>
            <person name="Lee S."/>
            <person name="Li M."/>
            <person name="Ming W."/>
            <person name="Munidasa M."/>
            <person name="Muniz J."/>
            <person name="Nguyen L."/>
            <person name="Ongeri F."/>
            <person name="Osuji N."/>
            <person name="Pu L.-L."/>
            <person name="Puazo M."/>
            <person name="Qu C."/>
            <person name="Quiroz J."/>
            <person name="Raj R."/>
            <person name="Weissenberger G."/>
            <person name="Xin Y."/>
            <person name="Zou X."/>
            <person name="Han Y."/>
            <person name="Richards S."/>
            <person name="Worley K."/>
            <person name="Muzny D."/>
            <person name="Gibbs R."/>
        </authorList>
    </citation>
    <scope>NUCLEOTIDE SEQUENCE</scope>
    <source>
        <strain evidence="2">Sampled in the wild</strain>
    </source>
</reference>
<comment type="caution">
    <text evidence="2">The sequence shown here is derived from an EMBL/GenBank/DDBJ whole genome shotgun (WGS) entry which is preliminary data.</text>
</comment>
<gene>
    <name evidence="2" type="ORF">J437_LFUL007229</name>
</gene>
<reference evidence="2" key="2">
    <citation type="submission" date="2017-10" db="EMBL/GenBank/DDBJ databases">
        <title>Ladona fulva Genome sequencing and assembly.</title>
        <authorList>
            <person name="Murali S."/>
            <person name="Richards S."/>
            <person name="Bandaranaike D."/>
            <person name="Bellair M."/>
            <person name="Blankenburg K."/>
            <person name="Chao H."/>
            <person name="Dinh H."/>
            <person name="Doddapaneni H."/>
            <person name="Dugan-Rocha S."/>
            <person name="Elkadiri S."/>
            <person name="Gnanaolivu R."/>
            <person name="Hernandez B."/>
            <person name="Skinner E."/>
            <person name="Javaid M."/>
            <person name="Lee S."/>
            <person name="Li M."/>
            <person name="Ming W."/>
            <person name="Munidasa M."/>
            <person name="Muniz J."/>
            <person name="Nguyen L."/>
            <person name="Hughes D."/>
            <person name="Osuji N."/>
            <person name="Pu L.-L."/>
            <person name="Puazo M."/>
            <person name="Qu C."/>
            <person name="Quiroz J."/>
            <person name="Raj R."/>
            <person name="Weissenberger G."/>
            <person name="Xin Y."/>
            <person name="Zou X."/>
            <person name="Han Y."/>
            <person name="Worley K."/>
            <person name="Muzny D."/>
            <person name="Gibbs R."/>
        </authorList>
    </citation>
    <scope>NUCLEOTIDE SEQUENCE</scope>
    <source>
        <strain evidence="2">Sampled in the wild</strain>
    </source>
</reference>
<dbReference type="AlphaFoldDB" id="A0A8K0K5U2"/>
<sequence length="256" mass="28473">MEGVFYPTTSSPTPEEDKGVDPEEEENAEITACIQEAIAAIMRLVALFSRKELLPIEFQTYLRGMNRKLIDITPKSGEMREPMPLRAPTGRRLIKAPQIQLTPFDSTGEWTSCELTNSGAYENQLEGEAPADDVQSVVEAAANLQSVADAASAGLQCVAQAAVENLEQLQSSAANILNSTPQESPNRRPPPSPLSPESYRLQRERRFAPTQLPRVLDEYLNFRPPVSSSFMEGRSRPVLPRLEFRDRGRFTRGARQ</sequence>
<accession>A0A8K0K5U2</accession>
<proteinExistence type="predicted"/>